<reference evidence="4 5" key="1">
    <citation type="journal article" date="2015" name="Genome Announc.">
        <title>Expanding the biotechnology potential of lactobacilli through comparative genomics of 213 strains and associated genera.</title>
        <authorList>
            <person name="Sun Z."/>
            <person name="Harris H.M."/>
            <person name="McCann A."/>
            <person name="Guo C."/>
            <person name="Argimon S."/>
            <person name="Zhang W."/>
            <person name="Yang X."/>
            <person name="Jeffery I.B."/>
            <person name="Cooney J.C."/>
            <person name="Kagawa T.F."/>
            <person name="Liu W."/>
            <person name="Song Y."/>
            <person name="Salvetti E."/>
            <person name="Wrobel A."/>
            <person name="Rasinkangas P."/>
            <person name="Parkhill J."/>
            <person name="Rea M.C."/>
            <person name="O'Sullivan O."/>
            <person name="Ritari J."/>
            <person name="Douillard F.P."/>
            <person name="Paul Ross R."/>
            <person name="Yang R."/>
            <person name="Briner A.E."/>
            <person name="Felis G.E."/>
            <person name="de Vos W.M."/>
            <person name="Barrangou R."/>
            <person name="Klaenhammer T.R."/>
            <person name="Caufield P.W."/>
            <person name="Cui Y."/>
            <person name="Zhang H."/>
            <person name="O'Toole P.W."/>
        </authorList>
    </citation>
    <scope>NUCLEOTIDE SEQUENCE [LARGE SCALE GENOMIC DNA]</scope>
    <source>
        <strain evidence="4 5">DSM 20335</strain>
    </source>
</reference>
<keyword evidence="2" id="KW-0472">Membrane</keyword>
<feature type="transmembrane region" description="Helical" evidence="2">
    <location>
        <begin position="125"/>
        <end position="152"/>
    </location>
</feature>
<accession>A0A0R2BKW8</accession>
<evidence type="ECO:0000313" key="5">
    <source>
        <dbReference type="Proteomes" id="UP000051813"/>
    </source>
</evidence>
<evidence type="ECO:0000313" key="4">
    <source>
        <dbReference type="EMBL" id="KRM79808.1"/>
    </source>
</evidence>
<dbReference type="EMBL" id="AYYK01000001">
    <property type="protein sequence ID" value="KRM79808.1"/>
    <property type="molecule type" value="Genomic_DNA"/>
</dbReference>
<feature type="transmembrane region" description="Helical" evidence="2">
    <location>
        <begin position="184"/>
        <end position="201"/>
    </location>
</feature>
<dbReference type="Proteomes" id="UP000051813">
    <property type="component" value="Unassembled WGS sequence"/>
</dbReference>
<protein>
    <recommendedName>
        <fullName evidence="3">CAAX prenyl protease 2/Lysostaphin resistance protein A-like domain-containing protein</fullName>
    </recommendedName>
</protein>
<dbReference type="GO" id="GO:0080120">
    <property type="term" value="P:CAAX-box protein maturation"/>
    <property type="evidence" value="ECO:0007669"/>
    <property type="project" value="UniProtKB-ARBA"/>
</dbReference>
<keyword evidence="5" id="KW-1185">Reference proteome</keyword>
<proteinExistence type="inferred from homology"/>
<keyword evidence="2" id="KW-0812">Transmembrane</keyword>
<feature type="transmembrane region" description="Helical" evidence="2">
    <location>
        <begin position="159"/>
        <end position="178"/>
    </location>
</feature>
<dbReference type="RefSeq" id="WP_057753598.1">
    <property type="nucleotide sequence ID" value="NZ_AYYK01000001.1"/>
</dbReference>
<feature type="domain" description="CAAX prenyl protease 2/Lysostaphin resistance protein A-like" evidence="3">
    <location>
        <begin position="124"/>
        <end position="211"/>
    </location>
</feature>
<dbReference type="InterPro" id="IPR003675">
    <property type="entry name" value="Rce1/LyrA-like_dom"/>
</dbReference>
<name>A0A0R2BKW8_9LACO</name>
<dbReference type="OrthoDB" id="2326057at2"/>
<dbReference type="Pfam" id="PF02517">
    <property type="entry name" value="Rce1-like"/>
    <property type="match status" value="1"/>
</dbReference>
<sequence>MRSPASFFGNLVRFIFFTVLVLLAIWLKNMAFADNRVSETFVVLFMALAIIMLWFFIRQFNLEQQYFMVRPNTRQQVLSNASGFITLMLLIIGALNLLIAWLQTDNKLPAFINTVGHFDINDGGFWLNILLVGIILPILEQLLVTGFLFNYAFRGSRPVTAVVGIFISAIFFAILQFQPLTMPFVIQLWFGLLFAMSYLYTRRIEVPICLNIFSAILMIVLA</sequence>
<feature type="transmembrane region" description="Helical" evidence="2">
    <location>
        <begin position="7"/>
        <end position="27"/>
    </location>
</feature>
<organism evidence="4 5">
    <name type="scientific">Lapidilactobacillus dextrinicus DSM 20335</name>
    <dbReference type="NCBI Taxonomy" id="1423738"/>
    <lineage>
        <taxon>Bacteria</taxon>
        <taxon>Bacillati</taxon>
        <taxon>Bacillota</taxon>
        <taxon>Bacilli</taxon>
        <taxon>Lactobacillales</taxon>
        <taxon>Lactobacillaceae</taxon>
        <taxon>Lapidilactobacillus</taxon>
    </lineage>
</organism>
<evidence type="ECO:0000259" key="3">
    <source>
        <dbReference type="Pfam" id="PF02517"/>
    </source>
</evidence>
<evidence type="ECO:0000256" key="1">
    <source>
        <dbReference type="ARBA" id="ARBA00009067"/>
    </source>
</evidence>
<evidence type="ECO:0000256" key="2">
    <source>
        <dbReference type="SAM" id="Phobius"/>
    </source>
</evidence>
<gene>
    <name evidence="4" type="ORF">FC84_GL000504</name>
</gene>
<dbReference type="GO" id="GO:0004175">
    <property type="term" value="F:endopeptidase activity"/>
    <property type="evidence" value="ECO:0007669"/>
    <property type="project" value="UniProtKB-ARBA"/>
</dbReference>
<comment type="similarity">
    <text evidence="1">Belongs to the UPF0177 family.</text>
</comment>
<dbReference type="PATRIC" id="fig|1423738.3.peg.514"/>
<keyword evidence="2" id="KW-1133">Transmembrane helix</keyword>
<comment type="caution">
    <text evidence="4">The sequence shown here is derived from an EMBL/GenBank/DDBJ whole genome shotgun (WGS) entry which is preliminary data.</text>
</comment>
<feature type="transmembrane region" description="Helical" evidence="2">
    <location>
        <begin position="77"/>
        <end position="102"/>
    </location>
</feature>
<dbReference type="STRING" id="1423738.FC84_GL000504"/>
<feature type="transmembrane region" description="Helical" evidence="2">
    <location>
        <begin position="39"/>
        <end position="57"/>
    </location>
</feature>
<dbReference type="AlphaFoldDB" id="A0A0R2BKW8"/>